<reference evidence="10" key="1">
    <citation type="submission" date="2006-09" db="EMBL/GenBank/DDBJ databases">
        <title>Complete sequence of Rhodopseudomonas palustris BisA53.</title>
        <authorList>
            <consortium name="US DOE Joint Genome Institute"/>
            <person name="Copeland A."/>
            <person name="Lucas S."/>
            <person name="Lapidus A."/>
            <person name="Barry K."/>
            <person name="Detter J.C."/>
            <person name="Glavina del Rio T."/>
            <person name="Hammon N."/>
            <person name="Israni S."/>
            <person name="Dalin E."/>
            <person name="Tice H."/>
            <person name="Pitluck S."/>
            <person name="Chain P."/>
            <person name="Malfatti S."/>
            <person name="Shin M."/>
            <person name="Vergez L."/>
            <person name="Schmutz J."/>
            <person name="Larimer F."/>
            <person name="Land M."/>
            <person name="Hauser L."/>
            <person name="Pelletier D.A."/>
            <person name="Kyrpides N."/>
            <person name="Kim E."/>
            <person name="Harwood C.S."/>
            <person name="Oda Y."/>
            <person name="Richardson P."/>
        </authorList>
    </citation>
    <scope>NUCLEOTIDE SEQUENCE [LARGE SCALE GENOMIC DNA]</scope>
    <source>
        <strain evidence="10">BisA53</strain>
    </source>
</reference>
<keyword evidence="4 6" id="KW-0274">FAD</keyword>
<dbReference type="Pfam" id="PF02771">
    <property type="entry name" value="Acyl-CoA_dh_N"/>
    <property type="match status" value="1"/>
</dbReference>
<dbReference type="InterPro" id="IPR036250">
    <property type="entry name" value="AcylCo_DH-like_C"/>
</dbReference>
<dbReference type="InterPro" id="IPR046373">
    <property type="entry name" value="Acyl-CoA_Oxase/DH_mid-dom_sf"/>
</dbReference>
<dbReference type="PANTHER" id="PTHR43292">
    <property type="entry name" value="ACYL-COA DEHYDROGENASE"/>
    <property type="match status" value="1"/>
</dbReference>
<evidence type="ECO:0000256" key="5">
    <source>
        <dbReference type="ARBA" id="ARBA00023002"/>
    </source>
</evidence>
<gene>
    <name evidence="10" type="ordered locus">RPE_3776</name>
</gene>
<dbReference type="PANTHER" id="PTHR43292:SF3">
    <property type="entry name" value="ACYL-COA DEHYDROGENASE FADE29"/>
    <property type="match status" value="1"/>
</dbReference>
<accession>Q07K29</accession>
<dbReference type="Pfam" id="PF02770">
    <property type="entry name" value="Acyl-CoA_dh_M"/>
    <property type="match status" value="1"/>
</dbReference>
<dbReference type="InterPro" id="IPR017617">
    <property type="entry name" value="Pimeloyl_CoA_dehydrogenase_lsu"/>
</dbReference>
<keyword evidence="5 6" id="KW-0560">Oxidoreductase</keyword>
<evidence type="ECO:0000256" key="4">
    <source>
        <dbReference type="ARBA" id="ARBA00022827"/>
    </source>
</evidence>
<name>Q07K29_RHOP5</name>
<dbReference type="Gene3D" id="1.10.540.10">
    <property type="entry name" value="Acyl-CoA dehydrogenase/oxidase, N-terminal domain"/>
    <property type="match status" value="1"/>
</dbReference>
<evidence type="ECO:0000256" key="1">
    <source>
        <dbReference type="ARBA" id="ARBA00001974"/>
    </source>
</evidence>
<evidence type="ECO:0000259" key="9">
    <source>
        <dbReference type="Pfam" id="PF02771"/>
    </source>
</evidence>
<dbReference type="Gene3D" id="2.40.110.10">
    <property type="entry name" value="Butyryl-CoA Dehydrogenase, subunit A, domain 2"/>
    <property type="match status" value="1"/>
</dbReference>
<dbReference type="InterPro" id="IPR013786">
    <property type="entry name" value="AcylCoA_DH/ox_N"/>
</dbReference>
<dbReference type="SUPFAM" id="SSF47203">
    <property type="entry name" value="Acyl-CoA dehydrogenase C-terminal domain-like"/>
    <property type="match status" value="1"/>
</dbReference>
<keyword evidence="3 6" id="KW-0285">Flavoprotein</keyword>
<evidence type="ECO:0000259" key="8">
    <source>
        <dbReference type="Pfam" id="PF02770"/>
    </source>
</evidence>
<evidence type="ECO:0000256" key="2">
    <source>
        <dbReference type="ARBA" id="ARBA00009347"/>
    </source>
</evidence>
<comment type="cofactor">
    <cofactor evidence="1 6">
        <name>FAD</name>
        <dbReference type="ChEBI" id="CHEBI:57692"/>
    </cofactor>
</comment>
<feature type="domain" description="Acyl-CoA dehydrogenase/oxidase C-terminal" evidence="7">
    <location>
        <begin position="247"/>
        <end position="409"/>
    </location>
</feature>
<dbReference type="AlphaFoldDB" id="Q07K29"/>
<dbReference type="Gene3D" id="1.20.140.10">
    <property type="entry name" value="Butyryl-CoA Dehydrogenase, subunit A, domain 3"/>
    <property type="match status" value="1"/>
</dbReference>
<dbReference type="InterPro" id="IPR037069">
    <property type="entry name" value="AcylCoA_DH/ox_N_sf"/>
</dbReference>
<dbReference type="KEGG" id="rpe:RPE_3776"/>
<evidence type="ECO:0000259" key="7">
    <source>
        <dbReference type="Pfam" id="PF00441"/>
    </source>
</evidence>
<dbReference type="GO" id="GO:0050660">
    <property type="term" value="F:flavin adenine dinucleotide binding"/>
    <property type="evidence" value="ECO:0007669"/>
    <property type="project" value="InterPro"/>
</dbReference>
<dbReference type="InterPro" id="IPR009075">
    <property type="entry name" value="AcylCo_DH/oxidase_C"/>
</dbReference>
<comment type="similarity">
    <text evidence="2 6">Belongs to the acyl-CoA dehydrogenase family.</text>
</comment>
<evidence type="ECO:0000313" key="10">
    <source>
        <dbReference type="EMBL" id="ABJ07705.1"/>
    </source>
</evidence>
<evidence type="ECO:0000256" key="3">
    <source>
        <dbReference type="ARBA" id="ARBA00022630"/>
    </source>
</evidence>
<dbReference type="InterPro" id="IPR009100">
    <property type="entry name" value="AcylCoA_DH/oxidase_NM_dom_sf"/>
</dbReference>
<dbReference type="GO" id="GO:0016627">
    <property type="term" value="F:oxidoreductase activity, acting on the CH-CH group of donors"/>
    <property type="evidence" value="ECO:0007669"/>
    <property type="project" value="InterPro"/>
</dbReference>
<sequence>MTKNSRQCEFRPREGPMDLSFSKEELAFRDEVRAFFKAAVPAKTRQKLVEGRHPSKDEMVEWYRILNKKGWGVSHWPEEYGGTGWSSVQQYIFNEELQFAPAPQPLAFGVSMVGPVIYTFGSEEQKKRFLPRIANVDDWWCQGFSEPGAGSDLASLKTKAEKKGDKYIVNGQKTWTTLAQYADWIFCLCRTDPTAKKQSGISFILIDMKSKGISVRPIQTIDGGVEVNEVFFDDVEVPLENLVGEENKGWDYAKFLLGNERTGIARVGLSKERIKRIKELASQVEAGGRPVIQDPKFRDKLTAVEIELKALEMTQLRVVADEGKHGKGKPNPASSVLKIKGSEIQQATTELLMDVIGPYAAPYDAHGDDGSNETMDWTAQVAPSYFNNRKVSIYGGSNEIQRNIICKAVLGL</sequence>
<dbReference type="FunFam" id="2.40.110.10:FF:000011">
    <property type="entry name" value="Acyl-CoA dehydrogenase FadE34"/>
    <property type="match status" value="1"/>
</dbReference>
<dbReference type="STRING" id="316055.RPE_3776"/>
<feature type="domain" description="Acyl-CoA dehydrogenase/oxidase N-terminal" evidence="9">
    <location>
        <begin position="22"/>
        <end position="135"/>
    </location>
</feature>
<dbReference type="NCBIfam" id="TIGR03204">
    <property type="entry name" value="pimC_large"/>
    <property type="match status" value="1"/>
</dbReference>
<evidence type="ECO:0000256" key="6">
    <source>
        <dbReference type="RuleBase" id="RU362125"/>
    </source>
</evidence>
<dbReference type="Pfam" id="PF00441">
    <property type="entry name" value="Acyl-CoA_dh_1"/>
    <property type="match status" value="1"/>
</dbReference>
<protein>
    <submittedName>
        <fullName evidence="10">Acyl-CoA dehydrogenase domain protein</fullName>
    </submittedName>
</protein>
<proteinExistence type="inferred from homology"/>
<dbReference type="GO" id="GO:0005886">
    <property type="term" value="C:plasma membrane"/>
    <property type="evidence" value="ECO:0007669"/>
    <property type="project" value="TreeGrafter"/>
</dbReference>
<dbReference type="SUPFAM" id="SSF56645">
    <property type="entry name" value="Acyl-CoA dehydrogenase NM domain-like"/>
    <property type="match status" value="1"/>
</dbReference>
<dbReference type="eggNOG" id="COG1960">
    <property type="taxonomic scope" value="Bacteria"/>
</dbReference>
<dbReference type="InterPro" id="IPR052161">
    <property type="entry name" value="Mycobact_Acyl-CoA_DH"/>
</dbReference>
<feature type="domain" description="Acyl-CoA oxidase/dehydrogenase middle" evidence="8">
    <location>
        <begin position="141"/>
        <end position="235"/>
    </location>
</feature>
<organism evidence="10">
    <name type="scientific">Rhodopseudomonas palustris (strain BisA53)</name>
    <dbReference type="NCBI Taxonomy" id="316055"/>
    <lineage>
        <taxon>Bacteria</taxon>
        <taxon>Pseudomonadati</taxon>
        <taxon>Pseudomonadota</taxon>
        <taxon>Alphaproteobacteria</taxon>
        <taxon>Hyphomicrobiales</taxon>
        <taxon>Nitrobacteraceae</taxon>
        <taxon>Rhodopseudomonas</taxon>
    </lineage>
</organism>
<dbReference type="HOGENOM" id="CLU_018204_9_0_5"/>
<dbReference type="EMBL" id="CP000463">
    <property type="protein sequence ID" value="ABJ07705.1"/>
    <property type="molecule type" value="Genomic_DNA"/>
</dbReference>
<dbReference type="InterPro" id="IPR006091">
    <property type="entry name" value="Acyl-CoA_Oxase/DH_mid-dom"/>
</dbReference>